<dbReference type="EMBL" id="FR718595">
    <property type="protein sequence ID" value="CBX71455.1"/>
    <property type="molecule type" value="Genomic_DNA"/>
</dbReference>
<dbReference type="InterPro" id="IPR011254">
    <property type="entry name" value="Prismane-like_sf"/>
</dbReference>
<dbReference type="InterPro" id="IPR004137">
    <property type="entry name" value="HCP/CODH"/>
</dbReference>
<gene>
    <name evidence="1" type="ORF">YEW_CS11250</name>
</gene>
<evidence type="ECO:0000313" key="1">
    <source>
        <dbReference type="EMBL" id="CBX71455.1"/>
    </source>
</evidence>
<sequence length="79" mass="8633">MFCVQCEQTIRTPVGNGCSYAQGICGKTAETSDLQDLLVAVLQGLSAWVLTARELGIVDHEIDSFAPRAFFLHTDQCEL</sequence>
<dbReference type="GO" id="GO:0050418">
    <property type="term" value="F:hydroxylamine reductase activity"/>
    <property type="evidence" value="ECO:0007669"/>
    <property type="project" value="TreeGrafter"/>
</dbReference>
<dbReference type="PANTHER" id="PTHR30109">
    <property type="entry name" value="HYDROXYLAMINE REDUCTASE"/>
    <property type="match status" value="1"/>
</dbReference>
<dbReference type="Gene3D" id="1.20.1270.20">
    <property type="match status" value="1"/>
</dbReference>
<protein>
    <recommendedName>
        <fullName evidence="2">Hydroxylamine reductase</fullName>
    </recommendedName>
</protein>
<proteinExistence type="predicted"/>
<name>F4N047_YEREN</name>
<accession>F4N047</accession>
<dbReference type="InterPro" id="IPR016100">
    <property type="entry name" value="Prismane_a-bundle"/>
</dbReference>
<dbReference type="GO" id="GO:0042542">
    <property type="term" value="P:response to hydrogen peroxide"/>
    <property type="evidence" value="ECO:0007669"/>
    <property type="project" value="TreeGrafter"/>
</dbReference>
<reference evidence="1" key="1">
    <citation type="journal article" date="2011" name="BMC Genomics">
        <title>Shotgun sequencing of Yersinia enterocolitica strain W22703 (biotype 2, serotype O:9): genomic evidence for oscillation between invertebrates and mammals.</title>
        <authorList>
            <person name="Fuchs T.M."/>
            <person name="Brandt K."/>
            <person name="Starke M."/>
            <person name="Rattei T."/>
        </authorList>
    </citation>
    <scope>NUCLEOTIDE SEQUENCE</scope>
</reference>
<organism evidence="1">
    <name type="scientific">Yersinia enterocolitica W22703</name>
    <dbReference type="NCBI Taxonomy" id="913028"/>
    <lineage>
        <taxon>Bacteria</taxon>
        <taxon>Pseudomonadati</taxon>
        <taxon>Pseudomonadota</taxon>
        <taxon>Gammaproteobacteria</taxon>
        <taxon>Enterobacterales</taxon>
        <taxon>Yersiniaceae</taxon>
        <taxon>Yersinia</taxon>
    </lineage>
</organism>
<dbReference type="Pfam" id="PF03063">
    <property type="entry name" value="Prismane"/>
    <property type="match status" value="1"/>
</dbReference>
<dbReference type="GO" id="GO:0004601">
    <property type="term" value="F:peroxidase activity"/>
    <property type="evidence" value="ECO:0007669"/>
    <property type="project" value="TreeGrafter"/>
</dbReference>
<evidence type="ECO:0008006" key="2">
    <source>
        <dbReference type="Google" id="ProtNLM"/>
    </source>
</evidence>
<dbReference type="SUPFAM" id="SSF56821">
    <property type="entry name" value="Prismane protein-like"/>
    <property type="match status" value="1"/>
</dbReference>
<dbReference type="AlphaFoldDB" id="F4N047"/>
<dbReference type="PANTHER" id="PTHR30109:SF0">
    <property type="entry name" value="HYDROXYLAMINE REDUCTASE"/>
    <property type="match status" value="1"/>
</dbReference>